<comment type="subcellular location">
    <subcellularLocation>
        <location evidence="1">Periplasm</location>
    </subcellularLocation>
</comment>
<evidence type="ECO:0000313" key="5">
    <source>
        <dbReference type="EMBL" id="ETH30215.1"/>
    </source>
</evidence>
<organism evidence="5 6">
    <name type="scientific">Bordetella pertussis CHLA-26</name>
    <dbReference type="NCBI Taxonomy" id="1331284"/>
    <lineage>
        <taxon>Bacteria</taxon>
        <taxon>Pseudomonadati</taxon>
        <taxon>Pseudomonadota</taxon>
        <taxon>Betaproteobacteria</taxon>
        <taxon>Burkholderiales</taxon>
        <taxon>Alcaligenaceae</taxon>
        <taxon>Bordetella</taxon>
    </lineage>
</organism>
<sequence>MRTDWPKKTGPTAWLAFWHDGILGCGRPPQKAKQPAISEPIRLLRGTAPFYNLPIMKSPRSRSIARLAALAILAGAMPRAAAEPPAQDPAELAAAAESYLRQQLAALPGEPSITLDPLRSDRLDACEALTPFMPSGMRVRARMTVGLRCVAPRTWTVYAQATVSVPGQYYVAARQIAPGKTIEAADLTTRDGDLVALPPGVITDAAAILGMRPAHRIAAGQPIKGAGLRSAESVSRGQSVRITARGNGFVVSSEGQALDNAPPGATVQVRTASGQVVSGIVQAAGLVEIQL</sequence>
<evidence type="ECO:0000256" key="3">
    <source>
        <dbReference type="ARBA" id="ARBA00022764"/>
    </source>
</evidence>
<keyword evidence="5" id="KW-0966">Cell projection</keyword>
<protein>
    <submittedName>
        <fullName evidence="5">Flagella basal body P-ring formation protein FlgA</fullName>
    </submittedName>
</protein>
<dbReference type="Pfam" id="PF17656">
    <property type="entry name" value="ChapFlgA_N"/>
    <property type="match status" value="1"/>
</dbReference>
<dbReference type="InterPro" id="IPR041231">
    <property type="entry name" value="FlgA_N"/>
</dbReference>
<proteinExistence type="predicted"/>
<gene>
    <name evidence="5" type="primary">flgA</name>
    <name evidence="5" type="ORF">L566_1909</name>
</gene>
<dbReference type="Proteomes" id="UP000018679">
    <property type="component" value="Unassembled WGS sequence"/>
</dbReference>
<dbReference type="SMART" id="SM00858">
    <property type="entry name" value="SAF"/>
    <property type="match status" value="1"/>
</dbReference>
<dbReference type="Pfam" id="PF13144">
    <property type="entry name" value="ChapFlgA"/>
    <property type="match status" value="1"/>
</dbReference>
<dbReference type="EMBL" id="AXSB02000033">
    <property type="protein sequence ID" value="ETH30215.1"/>
    <property type="molecule type" value="Genomic_DNA"/>
</dbReference>
<accession>A0AAI9J0D5</accession>
<dbReference type="PANTHER" id="PTHR36307:SF1">
    <property type="entry name" value="FLAGELLA BASAL BODY P-RING FORMATION PROTEIN FLGA"/>
    <property type="match status" value="1"/>
</dbReference>
<keyword evidence="2" id="KW-0732">Signal</keyword>
<dbReference type="Gene3D" id="2.30.30.760">
    <property type="match status" value="1"/>
</dbReference>
<dbReference type="CDD" id="cd11614">
    <property type="entry name" value="SAF_CpaB_FlgA_like"/>
    <property type="match status" value="1"/>
</dbReference>
<dbReference type="NCBIfam" id="TIGR03170">
    <property type="entry name" value="flgA_cterm"/>
    <property type="match status" value="1"/>
</dbReference>
<dbReference type="GO" id="GO:0042597">
    <property type="term" value="C:periplasmic space"/>
    <property type="evidence" value="ECO:0007669"/>
    <property type="project" value="UniProtKB-SubCell"/>
</dbReference>
<dbReference type="GO" id="GO:0044780">
    <property type="term" value="P:bacterial-type flagellum assembly"/>
    <property type="evidence" value="ECO:0007669"/>
    <property type="project" value="InterPro"/>
</dbReference>
<name>A0AAI9J0D5_BORPT</name>
<comment type="caution">
    <text evidence="5">The sequence shown here is derived from an EMBL/GenBank/DDBJ whole genome shotgun (WGS) entry which is preliminary data.</text>
</comment>
<dbReference type="PANTHER" id="PTHR36307">
    <property type="entry name" value="FLAGELLA BASAL BODY P-RING FORMATION PROTEIN FLGA"/>
    <property type="match status" value="1"/>
</dbReference>
<evidence type="ECO:0000256" key="2">
    <source>
        <dbReference type="ARBA" id="ARBA00022729"/>
    </source>
</evidence>
<feature type="domain" description="SAF" evidence="4">
    <location>
        <begin position="167"/>
        <end position="229"/>
    </location>
</feature>
<keyword evidence="5" id="KW-0282">Flagellum</keyword>
<evidence type="ECO:0000259" key="4">
    <source>
        <dbReference type="SMART" id="SM00858"/>
    </source>
</evidence>
<dbReference type="InterPro" id="IPR017585">
    <property type="entry name" value="SAF_FlgA"/>
</dbReference>
<keyword evidence="5" id="KW-0969">Cilium</keyword>
<evidence type="ECO:0000313" key="6">
    <source>
        <dbReference type="Proteomes" id="UP000018679"/>
    </source>
</evidence>
<dbReference type="InterPro" id="IPR039246">
    <property type="entry name" value="Flagellar_FlgA"/>
</dbReference>
<keyword evidence="3" id="KW-0574">Periplasm</keyword>
<dbReference type="AlphaFoldDB" id="A0AAI9J0D5"/>
<evidence type="ECO:0000256" key="1">
    <source>
        <dbReference type="ARBA" id="ARBA00004418"/>
    </source>
</evidence>
<reference evidence="5 6" key="1">
    <citation type="journal article" date="2013" name="Genome Announc.">
        <title>Genome Sequences of 28 Bordetella pertussis U.S. Outbreak Strains Dating from 2010 to 2012.</title>
        <authorList>
            <person name="Harvill E.T."/>
            <person name="Goodfield L.L."/>
            <person name="Ivanov Y."/>
            <person name="Meyer J.A."/>
            <person name="Newth C."/>
            <person name="Cassiday P."/>
            <person name="Tondella M.L."/>
            <person name="Liao P."/>
            <person name="Zimmerman J."/>
            <person name="Meert K."/>
            <person name="Wessel D."/>
            <person name="Berger J."/>
            <person name="Dean J.M."/>
            <person name="Holubkov R."/>
            <person name="Burr J."/>
            <person name="Liu T."/>
            <person name="Brinkac L."/>
            <person name="Kim M."/>
            <person name="Losada L."/>
        </authorList>
    </citation>
    <scope>NUCLEOTIDE SEQUENCE [LARGE SCALE GENOMIC DNA]</scope>
    <source>
        <strain evidence="5 6">CHLA-26</strain>
    </source>
</reference>
<dbReference type="Gene3D" id="3.90.1210.10">
    <property type="entry name" value="Antifreeze-like/N-acetylneuraminic acid synthase C-terminal domain"/>
    <property type="match status" value="1"/>
</dbReference>
<dbReference type="InterPro" id="IPR013974">
    <property type="entry name" value="SAF"/>
</dbReference>